<reference evidence="3" key="1">
    <citation type="submission" date="2017-03" db="EMBL/GenBank/DDBJ databases">
        <title>Phytopthora megakarya and P. palmivora, two closely related causual agents of cacao black pod achieved similar genome size and gene model numbers by different mechanisms.</title>
        <authorList>
            <person name="Ali S."/>
            <person name="Shao J."/>
            <person name="Larry D.J."/>
            <person name="Kronmiller B."/>
            <person name="Shen D."/>
            <person name="Strem M.D."/>
            <person name="Melnick R.L."/>
            <person name="Guiltinan M.J."/>
            <person name="Tyler B.M."/>
            <person name="Meinhardt L.W."/>
            <person name="Bailey B.A."/>
        </authorList>
    </citation>
    <scope>NUCLEOTIDE SEQUENCE [LARGE SCALE GENOMIC DNA]</scope>
    <source>
        <strain evidence="3">zdho120</strain>
    </source>
</reference>
<dbReference type="EMBL" id="NBNE01000698">
    <property type="protein sequence ID" value="OWZ17748.1"/>
    <property type="molecule type" value="Genomic_DNA"/>
</dbReference>
<feature type="region of interest" description="Disordered" evidence="1">
    <location>
        <begin position="1"/>
        <end position="22"/>
    </location>
</feature>
<evidence type="ECO:0000313" key="2">
    <source>
        <dbReference type="EMBL" id="OWZ17748.1"/>
    </source>
</evidence>
<sequence length="73" mass="8184">MRRHRISLRTKTRQGLTTPEDAAKAAQAFRTEVLRTIVEGNVFNADQTVLQLCKKSKLLTTLIATASALPFER</sequence>
<gene>
    <name evidence="2" type="ORF">PHMEG_0008265</name>
</gene>
<protein>
    <submittedName>
        <fullName evidence="2">Uncharacterized protein</fullName>
    </submittedName>
</protein>
<dbReference type="AlphaFoldDB" id="A0A225WKG9"/>
<organism evidence="2 3">
    <name type="scientific">Phytophthora megakarya</name>
    <dbReference type="NCBI Taxonomy" id="4795"/>
    <lineage>
        <taxon>Eukaryota</taxon>
        <taxon>Sar</taxon>
        <taxon>Stramenopiles</taxon>
        <taxon>Oomycota</taxon>
        <taxon>Peronosporomycetes</taxon>
        <taxon>Peronosporales</taxon>
        <taxon>Peronosporaceae</taxon>
        <taxon>Phytophthora</taxon>
    </lineage>
</organism>
<accession>A0A225WKG9</accession>
<proteinExistence type="predicted"/>
<dbReference type="OrthoDB" id="127815at2759"/>
<dbReference type="Proteomes" id="UP000198211">
    <property type="component" value="Unassembled WGS sequence"/>
</dbReference>
<evidence type="ECO:0000313" key="3">
    <source>
        <dbReference type="Proteomes" id="UP000198211"/>
    </source>
</evidence>
<name>A0A225WKG9_9STRA</name>
<keyword evidence="3" id="KW-1185">Reference proteome</keyword>
<comment type="caution">
    <text evidence="2">The sequence shown here is derived from an EMBL/GenBank/DDBJ whole genome shotgun (WGS) entry which is preliminary data.</text>
</comment>
<feature type="compositionally biased region" description="Basic residues" evidence="1">
    <location>
        <begin position="1"/>
        <end position="12"/>
    </location>
</feature>
<evidence type="ECO:0000256" key="1">
    <source>
        <dbReference type="SAM" id="MobiDB-lite"/>
    </source>
</evidence>